<keyword evidence="2" id="KW-0472">Membrane</keyword>
<dbReference type="Proteomes" id="UP000800093">
    <property type="component" value="Unassembled WGS sequence"/>
</dbReference>
<evidence type="ECO:0000313" key="3">
    <source>
        <dbReference type="EMBL" id="KAF2259663.1"/>
    </source>
</evidence>
<dbReference type="GO" id="GO:0015677">
    <property type="term" value="P:copper ion import"/>
    <property type="evidence" value="ECO:0007669"/>
    <property type="project" value="TreeGrafter"/>
</dbReference>
<dbReference type="PANTHER" id="PTHR32361">
    <property type="entry name" value="FERRIC/CUPRIC REDUCTASE TRANSMEMBRANE COMPONENT"/>
    <property type="match status" value="1"/>
</dbReference>
<dbReference type="OrthoDB" id="17725at2759"/>
<feature type="transmembrane region" description="Helical" evidence="2">
    <location>
        <begin position="33"/>
        <end position="53"/>
    </location>
</feature>
<evidence type="ECO:0000256" key="2">
    <source>
        <dbReference type="SAM" id="Phobius"/>
    </source>
</evidence>
<dbReference type="GO" id="GO:0006826">
    <property type="term" value="P:iron ion transport"/>
    <property type="evidence" value="ECO:0007669"/>
    <property type="project" value="TreeGrafter"/>
</dbReference>
<organism evidence="3 4">
    <name type="scientific">Lojkania enalia</name>
    <dbReference type="NCBI Taxonomy" id="147567"/>
    <lineage>
        <taxon>Eukaryota</taxon>
        <taxon>Fungi</taxon>
        <taxon>Dikarya</taxon>
        <taxon>Ascomycota</taxon>
        <taxon>Pezizomycotina</taxon>
        <taxon>Dothideomycetes</taxon>
        <taxon>Pleosporomycetidae</taxon>
        <taxon>Pleosporales</taxon>
        <taxon>Pleosporales incertae sedis</taxon>
        <taxon>Lojkania</taxon>
    </lineage>
</organism>
<keyword evidence="1" id="KW-0813">Transport</keyword>
<dbReference type="GO" id="GO:0000293">
    <property type="term" value="F:ferric-chelate reductase activity"/>
    <property type="evidence" value="ECO:0007669"/>
    <property type="project" value="TreeGrafter"/>
</dbReference>
<sequence length="148" mass="16802">MTAEQSRGRIGASKLIWLYFTSLGSFRQRMYKIFLASHIVLQIAGLAFLWLHYPTSRVYVGTSLTILLIDRLIFKLCLKSSTHPATLTILDDNEALLISANWATTRTTSAFAPRNMQSGWNPIDHIFLTVPSLSRHRRRPRGVRTSAL</sequence>
<name>A0A9P4MZM7_9PLEO</name>
<keyword evidence="4" id="KW-1185">Reference proteome</keyword>
<dbReference type="EMBL" id="ML986703">
    <property type="protein sequence ID" value="KAF2259663.1"/>
    <property type="molecule type" value="Genomic_DNA"/>
</dbReference>
<dbReference type="InterPro" id="IPR051410">
    <property type="entry name" value="Ferric/Cupric_Reductase"/>
</dbReference>
<gene>
    <name evidence="3" type="ORF">CC78DRAFT_54757</name>
</gene>
<proteinExistence type="predicted"/>
<evidence type="ECO:0000313" key="4">
    <source>
        <dbReference type="Proteomes" id="UP000800093"/>
    </source>
</evidence>
<dbReference type="GO" id="GO:0005886">
    <property type="term" value="C:plasma membrane"/>
    <property type="evidence" value="ECO:0007669"/>
    <property type="project" value="TreeGrafter"/>
</dbReference>
<dbReference type="AlphaFoldDB" id="A0A9P4MZM7"/>
<reference evidence="4" key="1">
    <citation type="journal article" date="2020" name="Stud. Mycol.">
        <title>101 Dothideomycetes genomes: A test case for predicting lifestyles and emergence of pathogens.</title>
        <authorList>
            <person name="Haridas S."/>
            <person name="Albert R."/>
            <person name="Binder M."/>
            <person name="Bloem J."/>
            <person name="LaButti K."/>
            <person name="Salamov A."/>
            <person name="Andreopoulos B."/>
            <person name="Baker S."/>
            <person name="Barry K."/>
            <person name="Bills G."/>
            <person name="Bluhm B."/>
            <person name="Cannon C."/>
            <person name="Castanera R."/>
            <person name="Culley D."/>
            <person name="Daum C."/>
            <person name="Ezra D."/>
            <person name="Gonzalez J."/>
            <person name="Henrissat B."/>
            <person name="Kuo A."/>
            <person name="Liang C."/>
            <person name="Lipzen A."/>
            <person name="Lutzoni F."/>
            <person name="Magnuson J."/>
            <person name="Mondo S."/>
            <person name="Nolan M."/>
            <person name="Ohm R."/>
            <person name="Pangilinan J."/>
            <person name="Park H.-J."/>
            <person name="Ramirez L."/>
            <person name="Alfaro M."/>
            <person name="Sun H."/>
            <person name="Tritt A."/>
            <person name="Yoshinaga Y."/>
            <person name="Zwiers L.-H."/>
            <person name="Turgeon B."/>
            <person name="Goodwin S."/>
            <person name="Spatafora J."/>
            <person name="Crous P."/>
            <person name="Grigoriev I."/>
        </authorList>
    </citation>
    <scope>NUCLEOTIDE SEQUENCE [LARGE SCALE GENOMIC DNA]</scope>
    <source>
        <strain evidence="4">CBS 304.66</strain>
    </source>
</reference>
<dbReference type="PANTHER" id="PTHR32361:SF28">
    <property type="entry name" value="FRP1P"/>
    <property type="match status" value="1"/>
</dbReference>
<keyword evidence="2" id="KW-1133">Transmembrane helix</keyword>
<comment type="caution">
    <text evidence="3">The sequence shown here is derived from an EMBL/GenBank/DDBJ whole genome shotgun (WGS) entry which is preliminary data.</text>
</comment>
<dbReference type="GO" id="GO:0006879">
    <property type="term" value="P:intracellular iron ion homeostasis"/>
    <property type="evidence" value="ECO:0007669"/>
    <property type="project" value="TreeGrafter"/>
</dbReference>
<evidence type="ECO:0000256" key="1">
    <source>
        <dbReference type="ARBA" id="ARBA00022448"/>
    </source>
</evidence>
<accession>A0A9P4MZM7</accession>
<keyword evidence="2" id="KW-0812">Transmembrane</keyword>
<protein>
    <submittedName>
        <fullName evidence="3">Uncharacterized protein</fullName>
    </submittedName>
</protein>